<feature type="coiled-coil region" evidence="1">
    <location>
        <begin position="363"/>
        <end position="460"/>
    </location>
</feature>
<dbReference type="PANTHER" id="PTHR47490">
    <property type="entry name" value="PROTEIN BLISTER"/>
    <property type="match status" value="1"/>
</dbReference>
<evidence type="ECO:0000313" key="4">
    <source>
        <dbReference type="Proteomes" id="UP000436088"/>
    </source>
</evidence>
<gene>
    <name evidence="3" type="ORF">F3Y22_tig00111769pilonHSYRG00030</name>
</gene>
<evidence type="ECO:0000313" key="3">
    <source>
        <dbReference type="EMBL" id="KAE8673851.1"/>
    </source>
</evidence>
<sequence length="608" mass="67825">MLKSRFKITSYCYSVPEMLPRFKQIQSVRLHSMLESTQSTLDARGYALEAGQNLQGNAEYREPMISDLGERKFSSSAWTSGSLEFSFDTISSKSHIPLQSVTNDTSYTKYCPSFLDSLNVSKGSSGSLSQHNQLTKDAFSSHGSQFNSTSAVGSSPFDKPSMETENMRTFSIERSTGFPSATEYPGHFSIPANNDGDLLRLNENISEKKQEFYSTKQNEDFSALEQLIEDLTQEKFSLQRSLEASRTLAESLAAENSSLKDSYNQQIADAGGVCRHVSWTINRWYNVQFGVSNLLMQFIVQYRVAAWFSAKVPNFPVHLDCLVGDPTLADSCKVLRKKLFSLSAWSPPPSGFFKVNADRAAELQTFKMEYANARLECNAADERANILASEVIGFEEKALRLRSNELKLERQLENSQAEISSFKKKMSSLEKERQDFQSTIEALQEEKKVLQSKLRKASAGGKSIDVTKNPASRKDMSTSTEDLASVIASQPLSMDDDREMNNSNNASSLSLLPEDGQFEAASVFIPPDQMRLTLEKEELAQALSSELSQSSKLKELNNELSLKLEAPTQRLELLTAQSMASGGKGLRMDYEALSGWPSRGRTNKRLSY</sequence>
<dbReference type="EMBL" id="VEPZ02001421">
    <property type="protein sequence ID" value="KAE8673851.1"/>
    <property type="molecule type" value="Genomic_DNA"/>
</dbReference>
<comment type="caution">
    <text evidence="3">The sequence shown here is derived from an EMBL/GenBank/DDBJ whole genome shotgun (WGS) entry which is preliminary data.</text>
</comment>
<dbReference type="AlphaFoldDB" id="A0A6A2XDL6"/>
<dbReference type="Proteomes" id="UP000436088">
    <property type="component" value="Unassembled WGS sequence"/>
</dbReference>
<keyword evidence="4" id="KW-1185">Reference proteome</keyword>
<protein>
    <submittedName>
        <fullName evidence="3">Uncharacterized protein</fullName>
    </submittedName>
</protein>
<feature type="coiled-coil region" evidence="1">
    <location>
        <begin position="214"/>
        <end position="241"/>
    </location>
</feature>
<feature type="region of interest" description="Disordered" evidence="2">
    <location>
        <begin position="460"/>
        <end position="480"/>
    </location>
</feature>
<evidence type="ECO:0000256" key="1">
    <source>
        <dbReference type="SAM" id="Coils"/>
    </source>
</evidence>
<accession>A0A6A2XDL6</accession>
<keyword evidence="1" id="KW-0175">Coiled coil</keyword>
<dbReference type="PANTHER" id="PTHR47490:SF2">
    <property type="entry name" value="PROTEIN BLISTER"/>
    <property type="match status" value="1"/>
</dbReference>
<dbReference type="InterPro" id="IPR044194">
    <property type="entry name" value="BLISTER"/>
</dbReference>
<name>A0A6A2XDL6_HIBSY</name>
<dbReference type="GO" id="GO:0040008">
    <property type="term" value="P:regulation of growth"/>
    <property type="evidence" value="ECO:0007669"/>
    <property type="project" value="InterPro"/>
</dbReference>
<reference evidence="3" key="1">
    <citation type="submission" date="2019-09" db="EMBL/GenBank/DDBJ databases">
        <title>Draft genome information of white flower Hibiscus syriacus.</title>
        <authorList>
            <person name="Kim Y.-M."/>
        </authorList>
    </citation>
    <scope>NUCLEOTIDE SEQUENCE [LARGE SCALE GENOMIC DNA]</scope>
    <source>
        <strain evidence="3">YM2019G1</strain>
    </source>
</reference>
<evidence type="ECO:0000256" key="2">
    <source>
        <dbReference type="SAM" id="MobiDB-lite"/>
    </source>
</evidence>
<proteinExistence type="predicted"/>
<organism evidence="3 4">
    <name type="scientific">Hibiscus syriacus</name>
    <name type="common">Rose of Sharon</name>
    <dbReference type="NCBI Taxonomy" id="106335"/>
    <lineage>
        <taxon>Eukaryota</taxon>
        <taxon>Viridiplantae</taxon>
        <taxon>Streptophyta</taxon>
        <taxon>Embryophyta</taxon>
        <taxon>Tracheophyta</taxon>
        <taxon>Spermatophyta</taxon>
        <taxon>Magnoliopsida</taxon>
        <taxon>eudicotyledons</taxon>
        <taxon>Gunneridae</taxon>
        <taxon>Pentapetalae</taxon>
        <taxon>rosids</taxon>
        <taxon>malvids</taxon>
        <taxon>Malvales</taxon>
        <taxon>Malvaceae</taxon>
        <taxon>Malvoideae</taxon>
        <taxon>Hibiscus</taxon>
    </lineage>
</organism>